<dbReference type="Proteomes" id="UP001396334">
    <property type="component" value="Unassembled WGS sequence"/>
</dbReference>
<keyword evidence="6" id="KW-0256">Endoplasmic reticulum</keyword>
<comment type="catalytic activity">
    <reaction evidence="9">
        <text>a long chain fatty alcohol + a fatty acyl-CoA = a long-chain alcohol wax ester + CoA</text>
        <dbReference type="Rhea" id="RHEA:38443"/>
        <dbReference type="ChEBI" id="CHEBI:17135"/>
        <dbReference type="ChEBI" id="CHEBI:57287"/>
        <dbReference type="ChEBI" id="CHEBI:77636"/>
        <dbReference type="ChEBI" id="CHEBI:235323"/>
        <dbReference type="EC" id="2.3.1.75"/>
    </reaction>
</comment>
<keyword evidence="7" id="KW-0012">Acyltransferase</keyword>
<evidence type="ECO:0000259" key="14">
    <source>
        <dbReference type="Pfam" id="PF13456"/>
    </source>
</evidence>
<comment type="pathway">
    <text evidence="4">Lipid metabolism.</text>
</comment>
<dbReference type="InterPro" id="IPR036397">
    <property type="entry name" value="RNaseH_sf"/>
</dbReference>
<dbReference type="InterPro" id="IPR009721">
    <property type="entry name" value="O-acyltransferase_WSD1_C"/>
</dbReference>
<keyword evidence="16" id="KW-1185">Reference proteome</keyword>
<dbReference type="PANTHER" id="PTHR31650:SF74">
    <property type="entry name" value="O-ACYLTRANSFERASE WSD1-LIKE"/>
    <property type="match status" value="1"/>
</dbReference>
<dbReference type="InterPro" id="IPR044730">
    <property type="entry name" value="RNase_H-like_dom_plant"/>
</dbReference>
<evidence type="ECO:0000256" key="9">
    <source>
        <dbReference type="ARBA" id="ARBA00047604"/>
    </source>
</evidence>
<protein>
    <recommendedName>
        <fullName evidence="17">Diacylglycerol O-acyltransferase</fullName>
    </recommendedName>
</protein>
<comment type="catalytic activity">
    <reaction evidence="10">
        <text>an acyl-CoA + a 1,2-diacyl-sn-glycerol = a triacyl-sn-glycerol + CoA</text>
        <dbReference type="Rhea" id="RHEA:10868"/>
        <dbReference type="ChEBI" id="CHEBI:17815"/>
        <dbReference type="ChEBI" id="CHEBI:57287"/>
        <dbReference type="ChEBI" id="CHEBI:58342"/>
        <dbReference type="ChEBI" id="CHEBI:64615"/>
        <dbReference type="EC" id="2.3.1.20"/>
    </reaction>
</comment>
<dbReference type="InterPro" id="IPR004255">
    <property type="entry name" value="O-acyltransferase_WSD1_N"/>
</dbReference>
<feature type="region of interest" description="Disordered" evidence="11">
    <location>
        <begin position="18"/>
        <end position="48"/>
    </location>
</feature>
<evidence type="ECO:0000256" key="10">
    <source>
        <dbReference type="ARBA" id="ARBA00048109"/>
    </source>
</evidence>
<name>A0ABR2A6M9_9ROSI</name>
<sequence>MECSKGLKWRKQSLKPIETTTSLASRREVEEDSKNGQKPAEEEPLSPSARLFHEPTFNVYVIAIMGCKTRIFPDVVKANLGHTLLRHPRFSSLQVMDERNKGEMKWVRTEVDLEKHIIVPQLEPNIESPQRFLEDYIYNLSKTGIDKSQPLWDLHLLNLRTSDSEAVDVFRIHHSLGDGASLMSLLLACTRQTKDPLALPTIPIKKKQEKKDDDRWFWRIIFMFCSFLQVFRNTVVDVFLFIATTLFLNDTQNPLKGLPGAEFNPRRIVYRTVSLDDIKLVKNAMKTAGLSRYINRIYGEDKKDEGTMEKDNLPKKIRLRSSLLINLRPSAGIQALADMMEKDAEAKWGNRIGYVLLPFTIGLRDDPLDYVRDAKATIDRKKHSFEALFTFSIAELAFKLFGLKSYVREIEDDDTSLVSGQSALAASWSPPINPMLKINVDAAFDIVVRSSISGVVVRDSNGHLLDSCVQLNPTIASCFATEAQAVIQGLNFARDLGCMHVTLESDSLTVISKLRSDKEDLSVLRPYISEARGISRFFASCQFVFTPRGGNVVAHRLVQFGKSLNVDSFWVEEIPSSLLALVEADQRYLDPP</sequence>
<evidence type="ECO:0000256" key="8">
    <source>
        <dbReference type="ARBA" id="ARBA00024360"/>
    </source>
</evidence>
<evidence type="ECO:0000256" key="3">
    <source>
        <dbReference type="ARBA" id="ARBA00004771"/>
    </source>
</evidence>
<dbReference type="Pfam" id="PF13456">
    <property type="entry name" value="RVT_3"/>
    <property type="match status" value="1"/>
</dbReference>
<feature type="domain" description="RNase H type-1" evidence="14">
    <location>
        <begin position="439"/>
        <end position="560"/>
    </location>
</feature>
<reference evidence="15 16" key="1">
    <citation type="journal article" date="2024" name="G3 (Bethesda)">
        <title>Genome assembly of Hibiscus sabdariffa L. provides insights into metabolisms of medicinal natural products.</title>
        <authorList>
            <person name="Kim T."/>
        </authorList>
    </citation>
    <scope>NUCLEOTIDE SEQUENCE [LARGE SCALE GENOMIC DNA]</scope>
    <source>
        <strain evidence="15">TK-2024</strain>
        <tissue evidence="15">Old leaves</tissue>
    </source>
</reference>
<evidence type="ECO:0008006" key="17">
    <source>
        <dbReference type="Google" id="ProtNLM"/>
    </source>
</evidence>
<evidence type="ECO:0000256" key="4">
    <source>
        <dbReference type="ARBA" id="ARBA00005189"/>
    </source>
</evidence>
<accession>A0ABR2A6M9</accession>
<evidence type="ECO:0000259" key="13">
    <source>
        <dbReference type="Pfam" id="PF06974"/>
    </source>
</evidence>
<dbReference type="SUPFAM" id="SSF52777">
    <property type="entry name" value="CoA-dependent acyltransferases"/>
    <property type="match status" value="1"/>
</dbReference>
<evidence type="ECO:0000313" key="16">
    <source>
        <dbReference type="Proteomes" id="UP001396334"/>
    </source>
</evidence>
<comment type="similarity">
    <text evidence="8">In the N-terminal section; belongs to the long-chain O-acyltransferase family.</text>
</comment>
<gene>
    <name evidence="15" type="ORF">V6N11_072805</name>
</gene>
<dbReference type="PANTHER" id="PTHR31650">
    <property type="entry name" value="O-ACYLTRANSFERASE (WSD1-LIKE) FAMILY PROTEIN"/>
    <property type="match status" value="1"/>
</dbReference>
<dbReference type="InterPro" id="IPR045034">
    <property type="entry name" value="O-acyltransferase_WSD1-like"/>
</dbReference>
<dbReference type="InterPro" id="IPR002156">
    <property type="entry name" value="RNaseH_domain"/>
</dbReference>
<dbReference type="EMBL" id="JBBPBN010000352">
    <property type="protein sequence ID" value="KAK8488372.1"/>
    <property type="molecule type" value="Genomic_DNA"/>
</dbReference>
<feature type="domain" description="O-acyltransferase WSD1 C-terminal" evidence="13">
    <location>
        <begin position="348"/>
        <end position="405"/>
    </location>
</feature>
<evidence type="ECO:0000256" key="7">
    <source>
        <dbReference type="ARBA" id="ARBA00023315"/>
    </source>
</evidence>
<dbReference type="Pfam" id="PF06974">
    <property type="entry name" value="WS_DGAT_C"/>
    <property type="match status" value="1"/>
</dbReference>
<proteinExistence type="inferred from homology"/>
<evidence type="ECO:0000259" key="12">
    <source>
        <dbReference type="Pfam" id="PF03007"/>
    </source>
</evidence>
<feature type="domain" description="O-acyltransferase WSD1-like N-terminal" evidence="12">
    <location>
        <begin position="83"/>
        <end position="285"/>
    </location>
</feature>
<dbReference type="SUPFAM" id="SSF53098">
    <property type="entry name" value="Ribonuclease H-like"/>
    <property type="match status" value="1"/>
</dbReference>
<dbReference type="Gene3D" id="3.30.420.10">
    <property type="entry name" value="Ribonuclease H-like superfamily/Ribonuclease H"/>
    <property type="match status" value="1"/>
</dbReference>
<evidence type="ECO:0000313" key="15">
    <source>
        <dbReference type="EMBL" id="KAK8488372.1"/>
    </source>
</evidence>
<keyword evidence="5" id="KW-0808">Transferase</keyword>
<dbReference type="InterPro" id="IPR012337">
    <property type="entry name" value="RNaseH-like_sf"/>
</dbReference>
<evidence type="ECO:0000256" key="2">
    <source>
        <dbReference type="ARBA" id="ARBA00004586"/>
    </source>
</evidence>
<comment type="subcellular location">
    <subcellularLocation>
        <location evidence="1">Cell membrane</location>
        <topology evidence="1">Single-pass membrane protein</topology>
    </subcellularLocation>
    <subcellularLocation>
        <location evidence="2">Endoplasmic reticulum membrane</location>
    </subcellularLocation>
</comment>
<evidence type="ECO:0000256" key="1">
    <source>
        <dbReference type="ARBA" id="ARBA00004162"/>
    </source>
</evidence>
<evidence type="ECO:0000256" key="6">
    <source>
        <dbReference type="ARBA" id="ARBA00022824"/>
    </source>
</evidence>
<comment type="caution">
    <text evidence="15">The sequence shown here is derived from an EMBL/GenBank/DDBJ whole genome shotgun (WGS) entry which is preliminary data.</text>
</comment>
<evidence type="ECO:0000256" key="11">
    <source>
        <dbReference type="SAM" id="MobiDB-lite"/>
    </source>
</evidence>
<dbReference type="Pfam" id="PF03007">
    <property type="entry name" value="WS_DGAT_cat"/>
    <property type="match status" value="1"/>
</dbReference>
<organism evidence="15 16">
    <name type="scientific">Hibiscus sabdariffa</name>
    <name type="common">roselle</name>
    <dbReference type="NCBI Taxonomy" id="183260"/>
    <lineage>
        <taxon>Eukaryota</taxon>
        <taxon>Viridiplantae</taxon>
        <taxon>Streptophyta</taxon>
        <taxon>Embryophyta</taxon>
        <taxon>Tracheophyta</taxon>
        <taxon>Spermatophyta</taxon>
        <taxon>Magnoliopsida</taxon>
        <taxon>eudicotyledons</taxon>
        <taxon>Gunneridae</taxon>
        <taxon>Pentapetalae</taxon>
        <taxon>rosids</taxon>
        <taxon>malvids</taxon>
        <taxon>Malvales</taxon>
        <taxon>Malvaceae</taxon>
        <taxon>Malvoideae</taxon>
        <taxon>Hibiscus</taxon>
    </lineage>
</organism>
<feature type="compositionally biased region" description="Basic and acidic residues" evidence="11">
    <location>
        <begin position="25"/>
        <end position="41"/>
    </location>
</feature>
<dbReference type="CDD" id="cd06222">
    <property type="entry name" value="RNase_H_like"/>
    <property type="match status" value="1"/>
</dbReference>
<evidence type="ECO:0000256" key="5">
    <source>
        <dbReference type="ARBA" id="ARBA00022679"/>
    </source>
</evidence>
<comment type="pathway">
    <text evidence="3">Glycerolipid metabolism; triacylglycerol biosynthesis.</text>
</comment>